<name>A0A444VMJ4_9FLAO</name>
<feature type="domain" description="SusD-like N-terminal" evidence="7">
    <location>
        <begin position="97"/>
        <end position="238"/>
    </location>
</feature>
<evidence type="ECO:0000256" key="2">
    <source>
        <dbReference type="ARBA" id="ARBA00006275"/>
    </source>
</evidence>
<feature type="domain" description="RagB/SusD" evidence="6">
    <location>
        <begin position="351"/>
        <end position="492"/>
    </location>
</feature>
<dbReference type="InterPro" id="IPR033985">
    <property type="entry name" value="SusD-like_N"/>
</dbReference>
<accession>A0A444VMJ4</accession>
<keyword evidence="3" id="KW-0732">Signal</keyword>
<comment type="caution">
    <text evidence="8">The sequence shown here is derived from an EMBL/GenBank/DDBJ whole genome shotgun (WGS) entry which is preliminary data.</text>
</comment>
<evidence type="ECO:0000313" key="9">
    <source>
        <dbReference type="Proteomes" id="UP000290261"/>
    </source>
</evidence>
<dbReference type="InterPro" id="IPR012944">
    <property type="entry name" value="SusD_RagB_dom"/>
</dbReference>
<protein>
    <submittedName>
        <fullName evidence="8">Glycan metabolism protein RagB</fullName>
    </submittedName>
</protein>
<evidence type="ECO:0000256" key="3">
    <source>
        <dbReference type="ARBA" id="ARBA00022729"/>
    </source>
</evidence>
<keyword evidence="5" id="KW-0998">Cell outer membrane</keyword>
<gene>
    <name evidence="8" type="ORF">DN53_08670</name>
</gene>
<dbReference type="Pfam" id="PF14322">
    <property type="entry name" value="SusD-like_3"/>
    <property type="match status" value="1"/>
</dbReference>
<dbReference type="AlphaFoldDB" id="A0A444VMJ4"/>
<evidence type="ECO:0000256" key="1">
    <source>
        <dbReference type="ARBA" id="ARBA00004442"/>
    </source>
</evidence>
<dbReference type="Pfam" id="PF07980">
    <property type="entry name" value="SusD_RagB"/>
    <property type="match status" value="1"/>
</dbReference>
<comment type="similarity">
    <text evidence="2">Belongs to the SusD family.</text>
</comment>
<dbReference type="SUPFAM" id="SSF48452">
    <property type="entry name" value="TPR-like"/>
    <property type="match status" value="1"/>
</dbReference>
<evidence type="ECO:0000259" key="7">
    <source>
        <dbReference type="Pfam" id="PF14322"/>
    </source>
</evidence>
<evidence type="ECO:0000259" key="6">
    <source>
        <dbReference type="Pfam" id="PF07980"/>
    </source>
</evidence>
<evidence type="ECO:0000256" key="5">
    <source>
        <dbReference type="ARBA" id="ARBA00023237"/>
    </source>
</evidence>
<evidence type="ECO:0000313" key="8">
    <source>
        <dbReference type="EMBL" id="RYC51949.1"/>
    </source>
</evidence>
<dbReference type="RefSeq" id="WP_129653501.1">
    <property type="nucleotide sequence ID" value="NZ_ML142908.1"/>
</dbReference>
<sequence length="492" mass="55251">MKHIYKLSALVLFVVSVGCTKDYLNETPSEFLTQEQVGEAATFNPAVIEGTISGIYSTMFETGTGGTTGHDDFGHKGYDIYSDFLSGDMALSVSTYGWYRADITEFQATQDFTRTRNYIVWRYYYRIIRSTNLVIDALGGNDFIPELEENKYLMGQAKAIRAHSYFYLTQYFANSYEPTAEILPIYDSADDLNGPKVITSEIYALMEKDLNEAISLMDNFSRTSKSQVDKSVAQGILAYVLASKGDSHQQVMELTEDIINNGGYTLMDETEVLGGFNDLNTPGWMWGVDLTVDNGLGLISWWGQMDRYTYSYAWAGDAKAIDAGLYDAIPVDDVRKGQFAEPLGEYQDLMPLNKFYAPDKIIGGQSNITTDYIYMRVAEMYLLNAEAAAKSGDIAKAQIMLKALLDKRVPNTAYVDTLTSQQLLDEIYLQTRIELWGEGKSYLSLKRNQGTVFRGSNHLSFVGEAITFDDERLTFEIPQSEIQNNPHISSQN</sequence>
<evidence type="ECO:0000256" key="4">
    <source>
        <dbReference type="ARBA" id="ARBA00023136"/>
    </source>
</evidence>
<keyword evidence="4" id="KW-0472">Membrane</keyword>
<keyword evidence="9" id="KW-1185">Reference proteome</keyword>
<dbReference type="EMBL" id="JJMP01000003">
    <property type="protein sequence ID" value="RYC51949.1"/>
    <property type="molecule type" value="Genomic_DNA"/>
</dbReference>
<organism evidence="8 9">
    <name type="scientific">Flagellimonas olearia</name>
    <dbReference type="NCBI Taxonomy" id="552546"/>
    <lineage>
        <taxon>Bacteria</taxon>
        <taxon>Pseudomonadati</taxon>
        <taxon>Bacteroidota</taxon>
        <taxon>Flavobacteriia</taxon>
        <taxon>Flavobacteriales</taxon>
        <taxon>Flavobacteriaceae</taxon>
        <taxon>Flagellimonas</taxon>
    </lineage>
</organism>
<dbReference type="GO" id="GO:0009279">
    <property type="term" value="C:cell outer membrane"/>
    <property type="evidence" value="ECO:0007669"/>
    <property type="project" value="UniProtKB-SubCell"/>
</dbReference>
<dbReference type="Proteomes" id="UP000290261">
    <property type="component" value="Unassembled WGS sequence"/>
</dbReference>
<dbReference type="Gene3D" id="1.25.40.390">
    <property type="match status" value="1"/>
</dbReference>
<comment type="subcellular location">
    <subcellularLocation>
        <location evidence="1">Cell outer membrane</location>
    </subcellularLocation>
</comment>
<dbReference type="InterPro" id="IPR011990">
    <property type="entry name" value="TPR-like_helical_dom_sf"/>
</dbReference>
<proteinExistence type="inferred from homology"/>
<reference evidence="8 9" key="1">
    <citation type="submission" date="2014-04" db="EMBL/GenBank/DDBJ databases">
        <title>Whole genome of Muricauda olearia.</title>
        <authorList>
            <person name="Zhang X.-H."/>
            <person name="Tang K."/>
        </authorList>
    </citation>
    <scope>NUCLEOTIDE SEQUENCE [LARGE SCALE GENOMIC DNA]</scope>
    <source>
        <strain evidence="8 9">Th120</strain>
    </source>
</reference>
<dbReference type="PROSITE" id="PS51257">
    <property type="entry name" value="PROKAR_LIPOPROTEIN"/>
    <property type="match status" value="1"/>
</dbReference>